<dbReference type="Gene3D" id="1.10.287.130">
    <property type="match status" value="1"/>
</dbReference>
<accession>A0ABY1KXS3</accession>
<keyword evidence="7" id="KW-0067">ATP-binding</keyword>
<evidence type="ECO:0000256" key="9">
    <source>
        <dbReference type="SAM" id="Coils"/>
    </source>
</evidence>
<keyword evidence="4" id="KW-0808">Transferase</keyword>
<evidence type="ECO:0000256" key="8">
    <source>
        <dbReference type="ARBA" id="ARBA00023012"/>
    </source>
</evidence>
<comment type="catalytic activity">
    <reaction evidence="1">
        <text>ATP + protein L-histidine = ADP + protein N-phospho-L-histidine.</text>
        <dbReference type="EC" id="2.7.13.3"/>
    </reaction>
</comment>
<protein>
    <recommendedName>
        <fullName evidence="2">histidine kinase</fullName>
        <ecNumber evidence="2">2.7.13.3</ecNumber>
    </recommendedName>
</protein>
<evidence type="ECO:0000313" key="12">
    <source>
        <dbReference type="Proteomes" id="UP000185728"/>
    </source>
</evidence>
<dbReference type="InterPro" id="IPR036097">
    <property type="entry name" value="HisK_dim/P_sf"/>
</dbReference>
<dbReference type="PANTHER" id="PTHR42878:SF7">
    <property type="entry name" value="SENSOR HISTIDINE KINASE GLRK"/>
    <property type="match status" value="1"/>
</dbReference>
<dbReference type="SMART" id="SM00387">
    <property type="entry name" value="HATPase_c"/>
    <property type="match status" value="1"/>
</dbReference>
<dbReference type="PANTHER" id="PTHR42878">
    <property type="entry name" value="TWO-COMPONENT HISTIDINE KINASE"/>
    <property type="match status" value="1"/>
</dbReference>
<comment type="caution">
    <text evidence="11">The sequence shown here is derived from an EMBL/GenBank/DDBJ whole genome shotgun (WGS) entry which is preliminary data.</text>
</comment>
<dbReference type="PROSITE" id="PS50109">
    <property type="entry name" value="HIS_KIN"/>
    <property type="match status" value="1"/>
</dbReference>
<dbReference type="Pfam" id="PF02518">
    <property type="entry name" value="HATPase_c"/>
    <property type="match status" value="1"/>
</dbReference>
<dbReference type="InterPro" id="IPR036890">
    <property type="entry name" value="HATPase_C_sf"/>
</dbReference>
<keyword evidence="8" id="KW-0902">Two-component regulatory system</keyword>
<dbReference type="InterPro" id="IPR050351">
    <property type="entry name" value="BphY/WalK/GraS-like"/>
</dbReference>
<keyword evidence="12" id="KW-1185">Reference proteome</keyword>
<proteinExistence type="predicted"/>
<feature type="domain" description="Histidine kinase" evidence="10">
    <location>
        <begin position="144"/>
        <end position="353"/>
    </location>
</feature>
<keyword evidence="9" id="KW-0175">Coiled coil</keyword>
<evidence type="ECO:0000313" key="11">
    <source>
        <dbReference type="EMBL" id="SIS89990.1"/>
    </source>
</evidence>
<feature type="coiled-coil region" evidence="9">
    <location>
        <begin position="27"/>
        <end position="93"/>
    </location>
</feature>
<evidence type="ECO:0000256" key="1">
    <source>
        <dbReference type="ARBA" id="ARBA00000085"/>
    </source>
</evidence>
<keyword evidence="5" id="KW-0547">Nucleotide-binding</keyword>
<dbReference type="EC" id="2.7.13.3" evidence="2"/>
<evidence type="ECO:0000256" key="5">
    <source>
        <dbReference type="ARBA" id="ARBA00022741"/>
    </source>
</evidence>
<dbReference type="InterPro" id="IPR003661">
    <property type="entry name" value="HisK_dim/P_dom"/>
</dbReference>
<evidence type="ECO:0000259" key="10">
    <source>
        <dbReference type="PROSITE" id="PS50109"/>
    </source>
</evidence>
<evidence type="ECO:0000256" key="3">
    <source>
        <dbReference type="ARBA" id="ARBA00022553"/>
    </source>
</evidence>
<sequence length="353" mass="39975">MHSLLQRQLRKNLPEHLAKDAQLQDFLAAVERSYENYDEKLSMIQRATTISSEELFEANRELTKEAARQQKILESLESAIASLNVHFEDEEQALGGRKTEFDAEKLAKHISHLAIQVAQITEEKTLLLNDVEAQNESLNNYVQMVSHDLKSPIRNVSALLSWVTDTDKENLSQESIGNIELASKNLTKMDNLINGILTHATIGKNMESKSNVDVNELLREVESNISIPENVSLRYKRNFPTIYIEKNLLEKVFTYLIENAIAATEHRDRGLVEIDFLDNDAYYEFAIADNGIGIPEKHQSSIFEMFKKLDNNDNSAGVGLALAKKIVKLYEGEIVVESKEGMGTTFSFTLKKQ</sequence>
<evidence type="ECO:0000256" key="2">
    <source>
        <dbReference type="ARBA" id="ARBA00012438"/>
    </source>
</evidence>
<dbReference type="SUPFAM" id="SSF55874">
    <property type="entry name" value="ATPase domain of HSP90 chaperone/DNA topoisomerase II/histidine kinase"/>
    <property type="match status" value="1"/>
</dbReference>
<evidence type="ECO:0000256" key="7">
    <source>
        <dbReference type="ARBA" id="ARBA00022840"/>
    </source>
</evidence>
<keyword evidence="6" id="KW-0418">Kinase</keyword>
<reference evidence="11 12" key="1">
    <citation type="submission" date="2017-01" db="EMBL/GenBank/DDBJ databases">
        <authorList>
            <person name="Varghese N."/>
            <person name="Submissions S."/>
        </authorList>
    </citation>
    <scope>NUCLEOTIDE SEQUENCE [LARGE SCALE GENOMIC DNA]</scope>
    <source>
        <strain evidence="11 12">DSM 2061</strain>
    </source>
</reference>
<dbReference type="InterPro" id="IPR003594">
    <property type="entry name" value="HATPase_dom"/>
</dbReference>
<organism evidence="11 12">
    <name type="scientific">Zobellia uliginosa</name>
    <dbReference type="NCBI Taxonomy" id="143224"/>
    <lineage>
        <taxon>Bacteria</taxon>
        <taxon>Pseudomonadati</taxon>
        <taxon>Bacteroidota</taxon>
        <taxon>Flavobacteriia</taxon>
        <taxon>Flavobacteriales</taxon>
        <taxon>Flavobacteriaceae</taxon>
        <taxon>Zobellia</taxon>
    </lineage>
</organism>
<gene>
    <name evidence="11" type="ORF">SAMN05421766_104742</name>
</gene>
<evidence type="ECO:0000256" key="4">
    <source>
        <dbReference type="ARBA" id="ARBA00022679"/>
    </source>
</evidence>
<name>A0ABY1KXS3_9FLAO</name>
<dbReference type="EMBL" id="FTOB01000004">
    <property type="protein sequence ID" value="SIS89990.1"/>
    <property type="molecule type" value="Genomic_DNA"/>
</dbReference>
<keyword evidence="3" id="KW-0597">Phosphoprotein</keyword>
<dbReference type="Proteomes" id="UP000185728">
    <property type="component" value="Unassembled WGS sequence"/>
</dbReference>
<dbReference type="InterPro" id="IPR004358">
    <property type="entry name" value="Sig_transdc_His_kin-like_C"/>
</dbReference>
<dbReference type="CDD" id="cd00075">
    <property type="entry name" value="HATPase"/>
    <property type="match status" value="1"/>
</dbReference>
<dbReference type="SUPFAM" id="SSF47384">
    <property type="entry name" value="Homodimeric domain of signal transducing histidine kinase"/>
    <property type="match status" value="1"/>
</dbReference>
<dbReference type="CDD" id="cd00082">
    <property type="entry name" value="HisKA"/>
    <property type="match status" value="1"/>
</dbReference>
<evidence type="ECO:0000256" key="6">
    <source>
        <dbReference type="ARBA" id="ARBA00022777"/>
    </source>
</evidence>
<dbReference type="Gene3D" id="3.30.565.10">
    <property type="entry name" value="Histidine kinase-like ATPase, C-terminal domain"/>
    <property type="match status" value="1"/>
</dbReference>
<dbReference type="PRINTS" id="PR00344">
    <property type="entry name" value="BCTRLSENSOR"/>
</dbReference>
<dbReference type="InterPro" id="IPR005467">
    <property type="entry name" value="His_kinase_dom"/>
</dbReference>